<dbReference type="GO" id="GO:0072393">
    <property type="term" value="P:microtubule anchoring at microtubule organizing center"/>
    <property type="evidence" value="ECO:0007669"/>
    <property type="project" value="TreeGrafter"/>
</dbReference>
<dbReference type="GO" id="GO:0045505">
    <property type="term" value="F:dynein intermediate chain binding"/>
    <property type="evidence" value="ECO:0007669"/>
    <property type="project" value="TreeGrafter"/>
</dbReference>
<dbReference type="GO" id="GO:0034452">
    <property type="term" value="F:dynactin binding"/>
    <property type="evidence" value="ECO:0007669"/>
    <property type="project" value="TreeGrafter"/>
</dbReference>
<sequence>GVTGGCGDTVEQCRAEVERLTRELAEANREKIRAAECGLAVLEENQSLKQQYAELEADQEALRLELEQLQEAFGQAYSTQRKVAEDGESNVETLLQESATKEAYYMGRLLELQAAVQHSQATAANALADNDHLSCLLQELRESNEMLELQRSRTREEIGEYKFRESRLVQDYAELEEENISLQKLVSTLKQNQVEYEGLKHEIKVLEEETDVLDSQLQDALRLKDISDSQLEEALESLKSEREQKNHLRRELVHHLSMCDVAYTGSATRIATASGSVAGANGERRGTSRKTEGVTTSDLYSEMNVTEVQKLKQQLLTVEREKVALIASLQESQTQLQHTQGALSEQHEKTLRLSQKVTALRRGQQGTQTSFDSLLNPEDPKGPDKDKTTEDENEEDELGSPGLEVLQCKYHVAVTEVVELKSEVKALRDRLAQCGEGIAHEKPRKEGNALQQRLERKVTALEQSCQEGKEKAAQSAAAESQGALNAAQDELVMLSEELAQLYHHVCLCNNDTPNRVMLDYYRHNEEGDKELTQDHSEQSLTRCSPPTRSPSISASSSSSSSSSPALEPAGELRREPLNIYNLNAIIRDQVKHLQRAVDRALQLSRQRAAARELSPLLDKDKESCLEEILKLKSLLSTKREQIATLRLVLKANKQTAEVALTNLKSKYEAEKSMVTDTMTKLRNELKALKEDAATFSSVRAMFATRCDEYVTQLDDMQRQLAAAEDEKKTLNSLLRMAIQQKLALTQRLEDLAFDQEQTQRSPACRLTRRKASAPKVSLATSTSASDLTQGSGAALVPSCSSPSCLNSPTSVVSTAADLSSTLTSPISHIPCRSPSSPAIALPPETLAVESPPSLEVSTTASSIPQRPAQSRWTLGMRTFVVDSQSFRITSPFSRSSTPSRHVAPDTQTTALTATRPNQAGSTPSSPYRSPLLGLKRSLWSPSPRTRPLSRLTGTSVHHIPSSSSQYSSSSHSYSPAYYSASGPTSYSHSSHYTPLYPRYYSSFRPRH</sequence>
<dbReference type="InterPro" id="IPR018477">
    <property type="entry name" value="BICD"/>
</dbReference>
<feature type="coiled-coil region" evidence="3">
    <location>
        <begin position="664"/>
        <end position="740"/>
    </location>
</feature>
<evidence type="ECO:0000256" key="4">
    <source>
        <dbReference type="SAM" id="MobiDB-lite"/>
    </source>
</evidence>
<dbReference type="GeneTree" id="ENSGT00940000154471"/>
<dbReference type="GO" id="GO:0005794">
    <property type="term" value="C:Golgi apparatus"/>
    <property type="evidence" value="ECO:0007669"/>
    <property type="project" value="TreeGrafter"/>
</dbReference>
<feature type="region of interest" description="Disordered" evidence="4">
    <location>
        <begin position="360"/>
        <end position="401"/>
    </location>
</feature>
<protein>
    <submittedName>
        <fullName evidence="5">Protein bicaudal D homolog 1-like</fullName>
    </submittedName>
</protein>
<feature type="region of interest" description="Disordered" evidence="4">
    <location>
        <begin position="529"/>
        <end position="570"/>
    </location>
</feature>
<feature type="coiled-coil region" evidence="3">
    <location>
        <begin position="130"/>
        <end position="251"/>
    </location>
</feature>
<feature type="coiled-coil region" evidence="3">
    <location>
        <begin position="10"/>
        <end position="72"/>
    </location>
</feature>
<keyword evidence="2 3" id="KW-0175">Coiled coil</keyword>
<dbReference type="GO" id="GO:0008093">
    <property type="term" value="F:cytoskeletal anchor activity"/>
    <property type="evidence" value="ECO:0007669"/>
    <property type="project" value="InterPro"/>
</dbReference>
<dbReference type="GO" id="GO:0070840">
    <property type="term" value="F:dynein complex binding"/>
    <property type="evidence" value="ECO:0007669"/>
    <property type="project" value="InterPro"/>
</dbReference>
<evidence type="ECO:0000313" key="6">
    <source>
        <dbReference type="Proteomes" id="UP000264820"/>
    </source>
</evidence>
<proteinExistence type="inferred from homology"/>
<organism evidence="5 6">
    <name type="scientific">Hippocampus comes</name>
    <name type="common">Tiger tail seahorse</name>
    <dbReference type="NCBI Taxonomy" id="109280"/>
    <lineage>
        <taxon>Eukaryota</taxon>
        <taxon>Metazoa</taxon>
        <taxon>Chordata</taxon>
        <taxon>Craniata</taxon>
        <taxon>Vertebrata</taxon>
        <taxon>Euteleostomi</taxon>
        <taxon>Actinopterygii</taxon>
        <taxon>Neopterygii</taxon>
        <taxon>Teleostei</taxon>
        <taxon>Neoteleostei</taxon>
        <taxon>Acanthomorphata</taxon>
        <taxon>Syngnathiaria</taxon>
        <taxon>Syngnathiformes</taxon>
        <taxon>Syngnathoidei</taxon>
        <taxon>Syngnathidae</taxon>
        <taxon>Hippocampus</taxon>
    </lineage>
</organism>
<dbReference type="AlphaFoldDB" id="A0A3Q3DY84"/>
<dbReference type="Gene3D" id="6.10.250.2470">
    <property type="match status" value="1"/>
</dbReference>
<evidence type="ECO:0000256" key="2">
    <source>
        <dbReference type="ARBA" id="ARBA00023054"/>
    </source>
</evidence>
<dbReference type="PANTHER" id="PTHR31233:SF3">
    <property type="entry name" value="PROTEIN BICAUDAL D HOMOLOG 1"/>
    <property type="match status" value="1"/>
</dbReference>
<comment type="similarity">
    <text evidence="1">Belongs to the BicD family.</text>
</comment>
<feature type="region of interest" description="Disordered" evidence="4">
    <location>
        <begin position="890"/>
        <end position="994"/>
    </location>
</feature>
<feature type="compositionally biased region" description="Low complexity" evidence="4">
    <location>
        <begin position="890"/>
        <end position="899"/>
    </location>
</feature>
<keyword evidence="6" id="KW-1185">Reference proteome</keyword>
<feature type="compositionally biased region" description="Low complexity" evidence="4">
    <location>
        <begin position="960"/>
        <end position="987"/>
    </location>
</feature>
<feature type="compositionally biased region" description="Polar residues" evidence="4">
    <location>
        <begin position="905"/>
        <end position="927"/>
    </location>
</feature>
<dbReference type="STRING" id="109280.ENSHCOP00000023661"/>
<accession>A0A3Q3DY84</accession>
<dbReference type="GO" id="GO:0070507">
    <property type="term" value="P:regulation of microtubule cytoskeleton organization"/>
    <property type="evidence" value="ECO:0007669"/>
    <property type="project" value="TreeGrafter"/>
</dbReference>
<feature type="compositionally biased region" description="Low complexity" evidence="4">
    <location>
        <begin position="544"/>
        <end position="564"/>
    </location>
</feature>
<reference evidence="5" key="1">
    <citation type="submission" date="2025-08" db="UniProtKB">
        <authorList>
            <consortium name="Ensembl"/>
        </authorList>
    </citation>
    <scope>IDENTIFICATION</scope>
</reference>
<name>A0A3Q3DY84_HIPCM</name>
<dbReference type="PANTHER" id="PTHR31233">
    <property type="entry name" value="BICAUDAL D FAMILY MEMBER"/>
    <property type="match status" value="1"/>
</dbReference>
<dbReference type="OMA" id="EVHINEI"/>
<dbReference type="Pfam" id="PF09730">
    <property type="entry name" value="BicD"/>
    <property type="match status" value="2"/>
</dbReference>
<dbReference type="GO" id="GO:0005829">
    <property type="term" value="C:cytosol"/>
    <property type="evidence" value="ECO:0007669"/>
    <property type="project" value="TreeGrafter"/>
</dbReference>
<feature type="compositionally biased region" description="Basic and acidic residues" evidence="4">
    <location>
        <begin position="378"/>
        <end position="390"/>
    </location>
</feature>
<dbReference type="Ensembl" id="ENSHCOT00000016116.1">
    <property type="protein sequence ID" value="ENSHCOP00000023661.1"/>
    <property type="gene ID" value="ENSHCOG00000012404.1"/>
</dbReference>
<reference evidence="5" key="2">
    <citation type="submission" date="2025-09" db="UniProtKB">
        <authorList>
            <consortium name="Ensembl"/>
        </authorList>
    </citation>
    <scope>IDENTIFICATION</scope>
</reference>
<dbReference type="GO" id="GO:0048260">
    <property type="term" value="P:positive regulation of receptor-mediated endocytosis"/>
    <property type="evidence" value="ECO:0007669"/>
    <property type="project" value="TreeGrafter"/>
</dbReference>
<evidence type="ECO:0000256" key="3">
    <source>
        <dbReference type="SAM" id="Coils"/>
    </source>
</evidence>
<dbReference type="Proteomes" id="UP000264820">
    <property type="component" value="Unplaced"/>
</dbReference>
<feature type="compositionally biased region" description="Polar residues" evidence="4">
    <location>
        <begin position="364"/>
        <end position="373"/>
    </location>
</feature>
<evidence type="ECO:0000313" key="5">
    <source>
        <dbReference type="Ensembl" id="ENSHCOP00000023661.1"/>
    </source>
</evidence>
<feature type="coiled-coil region" evidence="3">
    <location>
        <begin position="451"/>
        <end position="504"/>
    </location>
</feature>
<evidence type="ECO:0000256" key="1">
    <source>
        <dbReference type="ARBA" id="ARBA00010061"/>
    </source>
</evidence>